<evidence type="ECO:0000313" key="5">
    <source>
        <dbReference type="Proteomes" id="UP000645966"/>
    </source>
</evidence>
<dbReference type="EMBL" id="JAEIOS010000015">
    <property type="protein sequence ID" value="MBI8990292.1"/>
    <property type="molecule type" value="Genomic_DNA"/>
</dbReference>
<name>A0A934M865_9CORY</name>
<feature type="domain" description="Nudix hydrolase" evidence="3">
    <location>
        <begin position="19"/>
        <end position="170"/>
    </location>
</feature>
<dbReference type="GO" id="GO:0016787">
    <property type="term" value="F:hydrolase activity"/>
    <property type="evidence" value="ECO:0007669"/>
    <property type="project" value="UniProtKB-KW"/>
</dbReference>
<dbReference type="AlphaFoldDB" id="A0A934M865"/>
<dbReference type="InterPro" id="IPR015797">
    <property type="entry name" value="NUDIX_hydrolase-like_dom_sf"/>
</dbReference>
<dbReference type="PANTHER" id="PTHR43046">
    <property type="entry name" value="GDP-MANNOSE MANNOSYL HYDROLASE"/>
    <property type="match status" value="1"/>
</dbReference>
<keyword evidence="2 4" id="KW-0378">Hydrolase</keyword>
<keyword evidence="5" id="KW-1185">Reference proteome</keyword>
<reference evidence="4" key="1">
    <citation type="submission" date="2020-12" db="EMBL/GenBank/DDBJ databases">
        <title>Genome public.</title>
        <authorList>
            <person name="Sun Q."/>
        </authorList>
    </citation>
    <scope>NUCLEOTIDE SEQUENCE</scope>
    <source>
        <strain evidence="4">CCM 8863</strain>
    </source>
</reference>
<gene>
    <name evidence="4" type="ORF">JDV75_11065</name>
</gene>
<evidence type="ECO:0000256" key="2">
    <source>
        <dbReference type="ARBA" id="ARBA00022801"/>
    </source>
</evidence>
<proteinExistence type="predicted"/>
<accession>A0A934M865</accession>
<evidence type="ECO:0000256" key="1">
    <source>
        <dbReference type="ARBA" id="ARBA00001946"/>
    </source>
</evidence>
<dbReference type="PROSITE" id="PS51462">
    <property type="entry name" value="NUDIX"/>
    <property type="match status" value="1"/>
</dbReference>
<sequence length="178" mass="19002">MKGDGNGWSAGPGGARCWGIHGAAGLLLVADGSDTRGGKGSGPLRILMQHRAEWTADGGTWALPGGARDSHESAAEAALRETEEECAIDTDRVEVLGELTTAGPHDADPERPELAGGWTYTTVIGRVGQPLPTRANRESVELRWVALDRITDLNLMPAFAAAWPRLRDELDRLLGDDR</sequence>
<evidence type="ECO:0000313" key="4">
    <source>
        <dbReference type="EMBL" id="MBI8990292.1"/>
    </source>
</evidence>
<dbReference type="Gene3D" id="3.90.79.10">
    <property type="entry name" value="Nucleoside Triphosphate Pyrophosphohydrolase"/>
    <property type="match status" value="1"/>
</dbReference>
<protein>
    <submittedName>
        <fullName evidence="4">NUDIX hydrolase</fullName>
    </submittedName>
</protein>
<evidence type="ECO:0000259" key="3">
    <source>
        <dbReference type="PROSITE" id="PS51462"/>
    </source>
</evidence>
<dbReference type="SUPFAM" id="SSF55811">
    <property type="entry name" value="Nudix"/>
    <property type="match status" value="1"/>
</dbReference>
<comment type="cofactor">
    <cofactor evidence="1">
        <name>Mg(2+)</name>
        <dbReference type="ChEBI" id="CHEBI:18420"/>
    </cofactor>
</comment>
<dbReference type="RefSeq" id="WP_198739298.1">
    <property type="nucleotide sequence ID" value="NZ_JAEIOS010000015.1"/>
</dbReference>
<dbReference type="Pfam" id="PF00293">
    <property type="entry name" value="NUDIX"/>
    <property type="match status" value="1"/>
</dbReference>
<dbReference type="Proteomes" id="UP000645966">
    <property type="component" value="Unassembled WGS sequence"/>
</dbReference>
<dbReference type="PANTHER" id="PTHR43046:SF2">
    <property type="entry name" value="8-OXO-DGTP DIPHOSPHATASE-RELATED"/>
    <property type="match status" value="1"/>
</dbReference>
<comment type="caution">
    <text evidence="4">The sequence shown here is derived from an EMBL/GenBank/DDBJ whole genome shotgun (WGS) entry which is preliminary data.</text>
</comment>
<dbReference type="CDD" id="cd18877">
    <property type="entry name" value="NUDIX_Hydrolase"/>
    <property type="match status" value="1"/>
</dbReference>
<dbReference type="InterPro" id="IPR000086">
    <property type="entry name" value="NUDIX_hydrolase_dom"/>
</dbReference>
<organism evidence="4 5">
    <name type="scientific">Corynebacterium meridianum</name>
    <dbReference type="NCBI Taxonomy" id="2765363"/>
    <lineage>
        <taxon>Bacteria</taxon>
        <taxon>Bacillati</taxon>
        <taxon>Actinomycetota</taxon>
        <taxon>Actinomycetes</taxon>
        <taxon>Mycobacteriales</taxon>
        <taxon>Corynebacteriaceae</taxon>
        <taxon>Corynebacterium</taxon>
    </lineage>
</organism>